<dbReference type="CDD" id="cd02869">
    <property type="entry name" value="PseudoU_synth_RluA_like"/>
    <property type="match status" value="1"/>
</dbReference>
<dbReference type="Pfam" id="PF00849">
    <property type="entry name" value="PseudoU_synth_2"/>
    <property type="match status" value="1"/>
</dbReference>
<evidence type="ECO:0000256" key="5">
    <source>
        <dbReference type="ARBA" id="ARBA00033164"/>
    </source>
</evidence>
<dbReference type="AlphaFoldDB" id="A0AAI8FE25"/>
<keyword evidence="3" id="KW-0413">Isomerase</keyword>
<dbReference type="Gene3D" id="3.10.290.10">
    <property type="entry name" value="RNA-binding S4 domain"/>
    <property type="match status" value="1"/>
</dbReference>
<dbReference type="InterPro" id="IPR036986">
    <property type="entry name" value="S4_RNA-bd_sf"/>
</dbReference>
<comment type="catalytic activity">
    <reaction evidence="1">
        <text>a uridine in RNA = a pseudouridine in RNA</text>
        <dbReference type="Rhea" id="RHEA:48348"/>
        <dbReference type="Rhea" id="RHEA-COMP:12068"/>
        <dbReference type="Rhea" id="RHEA-COMP:12069"/>
        <dbReference type="ChEBI" id="CHEBI:65314"/>
        <dbReference type="ChEBI" id="CHEBI:65315"/>
    </reaction>
</comment>
<evidence type="ECO:0000256" key="6">
    <source>
        <dbReference type="PROSITE-ProRule" id="PRU00182"/>
    </source>
</evidence>
<dbReference type="PROSITE" id="PS50889">
    <property type="entry name" value="S4"/>
    <property type="match status" value="1"/>
</dbReference>
<dbReference type="EMBL" id="CP003914">
    <property type="protein sequence ID" value="AFX74561.1"/>
    <property type="molecule type" value="Genomic_DNA"/>
</dbReference>
<evidence type="ECO:0000259" key="8">
    <source>
        <dbReference type="Pfam" id="PF01479"/>
    </source>
</evidence>
<accession>A0AAI8FE25</accession>
<dbReference type="GO" id="GO:0003723">
    <property type="term" value="F:RNA binding"/>
    <property type="evidence" value="ECO:0007669"/>
    <property type="project" value="UniProtKB-KW"/>
</dbReference>
<evidence type="ECO:0000256" key="4">
    <source>
        <dbReference type="ARBA" id="ARBA00031870"/>
    </source>
</evidence>
<evidence type="ECO:0000256" key="3">
    <source>
        <dbReference type="ARBA" id="ARBA00023235"/>
    </source>
</evidence>
<dbReference type="GO" id="GO:0000455">
    <property type="term" value="P:enzyme-directed rRNA pseudouridine synthesis"/>
    <property type="evidence" value="ECO:0007669"/>
    <property type="project" value="TreeGrafter"/>
</dbReference>
<dbReference type="PANTHER" id="PTHR21600:SF87">
    <property type="entry name" value="RNA PSEUDOURIDYLATE SYNTHASE DOMAIN-CONTAINING PROTEIN 1"/>
    <property type="match status" value="1"/>
</dbReference>
<evidence type="ECO:0000313" key="9">
    <source>
        <dbReference type="EMBL" id="AFX74561.1"/>
    </source>
</evidence>
<dbReference type="Gene3D" id="3.30.2350.10">
    <property type="entry name" value="Pseudouridine synthase"/>
    <property type="match status" value="1"/>
</dbReference>
<dbReference type="GO" id="GO:0120159">
    <property type="term" value="F:rRNA pseudouridine synthase activity"/>
    <property type="evidence" value="ECO:0007669"/>
    <property type="project" value="UniProtKB-ARBA"/>
</dbReference>
<dbReference type="RefSeq" id="WP_015084272.1">
    <property type="nucleotide sequence ID" value="NC_019552.1"/>
</dbReference>
<name>A0AAI8FE25_MESHY</name>
<dbReference type="InterPro" id="IPR006145">
    <property type="entry name" value="PsdUridine_synth_RsuA/RluA"/>
</dbReference>
<dbReference type="KEGG" id="mhs:MOS_658"/>
<organism evidence="9 10">
    <name type="scientific">Mesomycoplasma hyorhinis SK76</name>
    <dbReference type="NCBI Taxonomy" id="1118964"/>
    <lineage>
        <taxon>Bacteria</taxon>
        <taxon>Bacillati</taxon>
        <taxon>Mycoplasmatota</taxon>
        <taxon>Mycoplasmoidales</taxon>
        <taxon>Metamycoplasmataceae</taxon>
        <taxon>Mesomycoplasma</taxon>
    </lineage>
</organism>
<feature type="domain" description="Pseudouridine synthase RsuA/RluA-like" evidence="7">
    <location>
        <begin position="99"/>
        <end position="240"/>
    </location>
</feature>
<dbReference type="CDD" id="cd00165">
    <property type="entry name" value="S4"/>
    <property type="match status" value="1"/>
</dbReference>
<feature type="domain" description="RNA-binding S4" evidence="8">
    <location>
        <begin position="15"/>
        <end position="59"/>
    </location>
</feature>
<comment type="similarity">
    <text evidence="2">Belongs to the pseudouridine synthase RluA family.</text>
</comment>
<evidence type="ECO:0000256" key="2">
    <source>
        <dbReference type="ARBA" id="ARBA00010876"/>
    </source>
</evidence>
<gene>
    <name evidence="9" type="ORF">MOS_658</name>
</gene>
<dbReference type="SUPFAM" id="SSF55174">
    <property type="entry name" value="Alpha-L RNA-binding motif"/>
    <property type="match status" value="1"/>
</dbReference>
<dbReference type="SUPFAM" id="SSF55120">
    <property type="entry name" value="Pseudouridine synthase"/>
    <property type="match status" value="1"/>
</dbReference>
<dbReference type="Proteomes" id="UP000009399">
    <property type="component" value="Chromosome"/>
</dbReference>
<reference evidence="9 10" key="1">
    <citation type="journal article" date="2013" name="Genome Announc.">
        <title>Complete Genome Sequence of Mycoplasma hyorhinis Strain SK76.</title>
        <authorList>
            <person name="Goodison S."/>
            <person name="Urquidi V."/>
            <person name="Kumar D."/>
            <person name="Reyes L."/>
            <person name="Rosser C.J."/>
        </authorList>
    </citation>
    <scope>NUCLEOTIDE SEQUENCE [LARGE SCALE GENOMIC DNA]</scope>
    <source>
        <strain evidence="9 10">SK76</strain>
    </source>
</reference>
<dbReference type="InterPro" id="IPR050188">
    <property type="entry name" value="RluA_PseudoU_synthase"/>
</dbReference>
<evidence type="ECO:0000313" key="10">
    <source>
        <dbReference type="Proteomes" id="UP000009399"/>
    </source>
</evidence>
<dbReference type="PANTHER" id="PTHR21600">
    <property type="entry name" value="MITOCHONDRIAL RNA PSEUDOURIDINE SYNTHASE"/>
    <property type="match status" value="1"/>
</dbReference>
<keyword evidence="6" id="KW-0694">RNA-binding</keyword>
<protein>
    <recommendedName>
        <fullName evidence="4">RNA pseudouridylate synthase</fullName>
    </recommendedName>
    <alternativeName>
        <fullName evidence="5">RNA-uridine isomerase</fullName>
    </alternativeName>
</protein>
<sequence>MLKIIAKEDDHGRTLLKFVAKILQNYSTSQIEKLFRKKEIKVNKKPQTKKYIVQQDDIIQIYTNEKLDKLKTQELENQTKKYIPRKIKFDFDVIYEDENILVLNKHINVAVHDGVWSLDNQVSKYLKTQKINSFTPSHIGRLDKATSGLIIYAKNYFSLVELNKKQNSFLKYYIFQSDIEIKKKFEVKIKIEKNEKLKKMQVTNKETATVALTHFFSSKNLKIAQILTGKKHQIRVSLEHLGYPIYGDTKYGGKKNKRLFLHSYKIICLNLEGKLKYLNNKTFINLPNW</sequence>
<dbReference type="InterPro" id="IPR002942">
    <property type="entry name" value="S4_RNA-bd"/>
</dbReference>
<proteinExistence type="inferred from homology"/>
<dbReference type="InterPro" id="IPR020103">
    <property type="entry name" value="PsdUridine_synth_cat_dom_sf"/>
</dbReference>
<evidence type="ECO:0000259" key="7">
    <source>
        <dbReference type="Pfam" id="PF00849"/>
    </source>
</evidence>
<dbReference type="Pfam" id="PF01479">
    <property type="entry name" value="S4"/>
    <property type="match status" value="1"/>
</dbReference>
<evidence type="ECO:0000256" key="1">
    <source>
        <dbReference type="ARBA" id="ARBA00000073"/>
    </source>
</evidence>